<sequence length="288" mass="32091">MSALSRRHSLCALAGGAWALAAAAEGVLRMPGPPVFAGQRPFFQGDLARLALKKGGRPETLQLLTMPTWPRQVRELRDGHVDFAPLPAHAEAYAEFGLRRVDFPIRRGLLGLRRLVCRRERLAELEALPDLAALKALRLGYGAEWVDRPLLEGLGFRTLPTRSTDHLYAALLAGECDYLSRGVNEIGPELAHYDPGGQQLAAPAQRLLWYPLDDCYFVPQRNGRLHEALTLGLQRALQDGSYQRLFRRHYAAVIELLAKARVWTVEGYPPPTGLPRASFDLLRHWPAA</sequence>
<feature type="signal peptide" evidence="1">
    <location>
        <begin position="1"/>
        <end position="23"/>
    </location>
</feature>
<dbReference type="EMBL" id="JAEDAK010000004">
    <property type="protein sequence ID" value="MBH9576691.1"/>
    <property type="molecule type" value="Genomic_DNA"/>
</dbReference>
<gene>
    <name evidence="2" type="ORF">I7X39_07225</name>
</gene>
<organism evidence="2 3">
    <name type="scientific">Inhella proteolytica</name>
    <dbReference type="NCBI Taxonomy" id="2795029"/>
    <lineage>
        <taxon>Bacteria</taxon>
        <taxon>Pseudomonadati</taxon>
        <taxon>Pseudomonadota</taxon>
        <taxon>Betaproteobacteria</taxon>
        <taxon>Burkholderiales</taxon>
        <taxon>Sphaerotilaceae</taxon>
        <taxon>Inhella</taxon>
    </lineage>
</organism>
<dbReference type="AlphaFoldDB" id="A0A931NG16"/>
<evidence type="ECO:0000313" key="3">
    <source>
        <dbReference type="Proteomes" id="UP000613266"/>
    </source>
</evidence>
<evidence type="ECO:0000313" key="2">
    <source>
        <dbReference type="EMBL" id="MBH9576691.1"/>
    </source>
</evidence>
<evidence type="ECO:0000256" key="1">
    <source>
        <dbReference type="SAM" id="SignalP"/>
    </source>
</evidence>
<accession>A0A931NG16</accession>
<keyword evidence="1" id="KW-0732">Signal</keyword>
<comment type="caution">
    <text evidence="2">The sequence shown here is derived from an EMBL/GenBank/DDBJ whole genome shotgun (WGS) entry which is preliminary data.</text>
</comment>
<proteinExistence type="predicted"/>
<keyword evidence="3" id="KW-1185">Reference proteome</keyword>
<reference evidence="2" key="1">
    <citation type="submission" date="2020-12" db="EMBL/GenBank/DDBJ databases">
        <title>The genome sequence of Inhella sp. 1Y17.</title>
        <authorList>
            <person name="Liu Y."/>
        </authorList>
    </citation>
    <scope>NUCLEOTIDE SEQUENCE</scope>
    <source>
        <strain evidence="2">1Y17</strain>
    </source>
</reference>
<name>A0A931NG16_9BURK</name>
<feature type="chain" id="PRO_5036929705" evidence="1">
    <location>
        <begin position="24"/>
        <end position="288"/>
    </location>
</feature>
<dbReference type="RefSeq" id="WP_198110311.1">
    <property type="nucleotide sequence ID" value="NZ_JAEDAK010000004.1"/>
</dbReference>
<dbReference type="Proteomes" id="UP000613266">
    <property type="component" value="Unassembled WGS sequence"/>
</dbReference>
<protein>
    <submittedName>
        <fullName evidence="2">ABC transporter substrate-binding protein</fullName>
    </submittedName>
</protein>
<dbReference type="SUPFAM" id="SSF53850">
    <property type="entry name" value="Periplasmic binding protein-like II"/>
    <property type="match status" value="1"/>
</dbReference>